<evidence type="ECO:0000256" key="9">
    <source>
        <dbReference type="ARBA" id="ARBA00023136"/>
    </source>
</evidence>
<dbReference type="EMBL" id="JALHAT010000008">
    <property type="protein sequence ID" value="MCJ1960451.1"/>
    <property type="molecule type" value="Genomic_DNA"/>
</dbReference>
<dbReference type="PROSITE" id="PS52016">
    <property type="entry name" value="TONB_DEPENDENT_REC_3"/>
    <property type="match status" value="1"/>
</dbReference>
<evidence type="ECO:0000256" key="13">
    <source>
        <dbReference type="SAM" id="SignalP"/>
    </source>
</evidence>
<accession>A0ABT0AB79</accession>
<dbReference type="PANTHER" id="PTHR32552:SF81">
    <property type="entry name" value="TONB-DEPENDENT OUTER MEMBRANE RECEPTOR"/>
    <property type="match status" value="1"/>
</dbReference>
<keyword evidence="2 11" id="KW-0813">Transport</keyword>
<dbReference type="Pfam" id="PF07715">
    <property type="entry name" value="Plug"/>
    <property type="match status" value="1"/>
</dbReference>
<keyword evidence="8 12" id="KW-0798">TonB box</keyword>
<keyword evidence="17" id="KW-1185">Reference proteome</keyword>
<organism evidence="16 17">
    <name type="scientific">Novosphingobium mangrovi</name>
    <name type="common">ex Hu et al. 2023</name>
    <dbReference type="NCBI Taxonomy" id="2930094"/>
    <lineage>
        <taxon>Bacteria</taxon>
        <taxon>Pseudomonadati</taxon>
        <taxon>Pseudomonadota</taxon>
        <taxon>Alphaproteobacteria</taxon>
        <taxon>Sphingomonadales</taxon>
        <taxon>Sphingomonadaceae</taxon>
        <taxon>Novosphingobium</taxon>
    </lineage>
</organism>
<feature type="chain" id="PRO_5045130329" evidence="13">
    <location>
        <begin position="25"/>
        <end position="729"/>
    </location>
</feature>
<keyword evidence="7" id="KW-0406">Ion transport</keyword>
<evidence type="ECO:0000256" key="1">
    <source>
        <dbReference type="ARBA" id="ARBA00004571"/>
    </source>
</evidence>
<comment type="similarity">
    <text evidence="11 12">Belongs to the TonB-dependent receptor family.</text>
</comment>
<evidence type="ECO:0000313" key="17">
    <source>
        <dbReference type="Proteomes" id="UP001162802"/>
    </source>
</evidence>
<evidence type="ECO:0000256" key="4">
    <source>
        <dbReference type="ARBA" id="ARBA00022496"/>
    </source>
</evidence>
<dbReference type="InterPro" id="IPR000531">
    <property type="entry name" value="Beta-barrel_TonB"/>
</dbReference>
<keyword evidence="3 11" id="KW-1134">Transmembrane beta strand</keyword>
<evidence type="ECO:0000256" key="10">
    <source>
        <dbReference type="ARBA" id="ARBA00023237"/>
    </source>
</evidence>
<keyword evidence="5 11" id="KW-0812">Transmembrane</keyword>
<dbReference type="SUPFAM" id="SSF56935">
    <property type="entry name" value="Porins"/>
    <property type="match status" value="1"/>
</dbReference>
<name>A0ABT0AB79_9SPHN</name>
<keyword evidence="16" id="KW-0675">Receptor</keyword>
<feature type="signal peptide" evidence="13">
    <location>
        <begin position="1"/>
        <end position="24"/>
    </location>
</feature>
<keyword evidence="4" id="KW-0410">Iron transport</keyword>
<evidence type="ECO:0000256" key="11">
    <source>
        <dbReference type="PROSITE-ProRule" id="PRU01360"/>
    </source>
</evidence>
<proteinExistence type="inferred from homology"/>
<dbReference type="Proteomes" id="UP001162802">
    <property type="component" value="Unassembled WGS sequence"/>
</dbReference>
<dbReference type="InterPro" id="IPR039426">
    <property type="entry name" value="TonB-dep_rcpt-like"/>
</dbReference>
<dbReference type="Gene3D" id="2.40.170.20">
    <property type="entry name" value="TonB-dependent receptor, beta-barrel domain"/>
    <property type="match status" value="1"/>
</dbReference>
<evidence type="ECO:0000256" key="8">
    <source>
        <dbReference type="ARBA" id="ARBA00023077"/>
    </source>
</evidence>
<dbReference type="InterPro" id="IPR012910">
    <property type="entry name" value="Plug_dom"/>
</dbReference>
<feature type="domain" description="TonB-dependent receptor-like beta-barrel" evidence="14">
    <location>
        <begin position="275"/>
        <end position="695"/>
    </location>
</feature>
<evidence type="ECO:0000313" key="16">
    <source>
        <dbReference type="EMBL" id="MCJ1960451.1"/>
    </source>
</evidence>
<comment type="caution">
    <text evidence="16">The sequence shown here is derived from an EMBL/GenBank/DDBJ whole genome shotgun (WGS) entry which is preliminary data.</text>
</comment>
<dbReference type="PANTHER" id="PTHR32552">
    <property type="entry name" value="FERRICHROME IRON RECEPTOR-RELATED"/>
    <property type="match status" value="1"/>
</dbReference>
<dbReference type="RefSeq" id="WP_243798586.1">
    <property type="nucleotide sequence ID" value="NZ_JALHAT010000008.1"/>
</dbReference>
<keyword evidence="13" id="KW-0732">Signal</keyword>
<keyword evidence="9 11" id="KW-0472">Membrane</keyword>
<feature type="domain" description="TonB-dependent receptor plug" evidence="15">
    <location>
        <begin position="45"/>
        <end position="153"/>
    </location>
</feature>
<evidence type="ECO:0000256" key="5">
    <source>
        <dbReference type="ARBA" id="ARBA00022692"/>
    </source>
</evidence>
<comment type="subcellular location">
    <subcellularLocation>
        <location evidence="1 11">Cell outer membrane</location>
        <topology evidence="1 11">Multi-pass membrane protein</topology>
    </subcellularLocation>
</comment>
<gene>
    <name evidence="16" type="ORF">MTR65_07160</name>
</gene>
<evidence type="ECO:0000256" key="7">
    <source>
        <dbReference type="ARBA" id="ARBA00023065"/>
    </source>
</evidence>
<evidence type="ECO:0000259" key="14">
    <source>
        <dbReference type="Pfam" id="PF00593"/>
    </source>
</evidence>
<dbReference type="Pfam" id="PF00593">
    <property type="entry name" value="TonB_dep_Rec_b-barrel"/>
    <property type="match status" value="1"/>
</dbReference>
<evidence type="ECO:0000256" key="12">
    <source>
        <dbReference type="RuleBase" id="RU003357"/>
    </source>
</evidence>
<sequence>MKTYLGRTAIGAIVAATLCAPAYAQVSESGDGSIVVTAQRREQNAQDVGIALSVIGSDELEQRGVTNVNQLQDATPSLEIEPAFGGGAAQFRLRGVGFQDYASNNSPTVGVYVNEVAYPVPVMTQGLIFDVARVEVLRGPQGTLYGRNTTGGAVNFTTNKPTDHFTAGGMVEYGRFDALRGEAYVSGPITEGINLRVSGATQQGGAYQYNRDTGEDIGDANRWAGRALLAIEPVGSGFSGLLDFHYGRDKSDAIGLYLLNDLPTQAGAGPVIPADTDRFATGWGLSPQLLADTELSVGDVPGVDNETWGVSGNLSYDFGSVTLTSVTAYDWLHREQFGDWDSSASVEADTFFGSDVDVFAQEVRLSNSQPGPLTWVVGAYYSQQNLDERYYSDFVDVYGTYARVNYAQKVESISGFGQLEYAFSPRFKAIAGLRYEYEKRQLQGFGSAFGGAQALPPTDVTTSMKPLTGKLAFEFTPSDDLLLYASASKGTKSGGFTTYNTGNESGIEPFAPETLYAYEVGFKANPSRTFQINGSFFYYDYRDQQVLSAVWGDNGAVGRFANAPKSSIWGTELEVVVTPIEGVTVTQYVGYKKGRYLEFFDLDVPASNLVGEAVYTDRAHTDIPFPNLSLGGSMRYAIPMGDYTLTPSATYSFREEYPSWLGETFDIAAYFVVNAEVQLAPTNGPWTLSLWGRNIFNEEYDLTRNYFTSADIAQPARPVSYGVRFSIDY</sequence>
<protein>
    <submittedName>
        <fullName evidence="16">TonB-dependent receptor</fullName>
    </submittedName>
</protein>
<evidence type="ECO:0000256" key="6">
    <source>
        <dbReference type="ARBA" id="ARBA00023004"/>
    </source>
</evidence>
<reference evidence="16" key="1">
    <citation type="submission" date="2022-03" db="EMBL/GenBank/DDBJ databases">
        <title>Identification of a novel bacterium isolated from mangrove sediments.</title>
        <authorList>
            <person name="Pan X."/>
        </authorList>
    </citation>
    <scope>NUCLEOTIDE SEQUENCE</scope>
    <source>
        <strain evidence="16">B2637</strain>
    </source>
</reference>
<evidence type="ECO:0000259" key="15">
    <source>
        <dbReference type="Pfam" id="PF07715"/>
    </source>
</evidence>
<keyword evidence="10 11" id="KW-0998">Cell outer membrane</keyword>
<evidence type="ECO:0000256" key="3">
    <source>
        <dbReference type="ARBA" id="ARBA00022452"/>
    </source>
</evidence>
<dbReference type="InterPro" id="IPR036942">
    <property type="entry name" value="Beta-barrel_TonB_sf"/>
</dbReference>
<evidence type="ECO:0000256" key="2">
    <source>
        <dbReference type="ARBA" id="ARBA00022448"/>
    </source>
</evidence>
<keyword evidence="6" id="KW-0408">Iron</keyword>